<proteinExistence type="predicted"/>
<accession>A0A5M8BEB2</accession>
<dbReference type="InterPro" id="IPR036291">
    <property type="entry name" value="NAD(P)-bd_dom_sf"/>
</dbReference>
<dbReference type="SUPFAM" id="SSF51735">
    <property type="entry name" value="NAD(P)-binding Rossmann-fold domains"/>
    <property type="match status" value="1"/>
</dbReference>
<dbReference type="PANTHER" id="PTHR13812:SF19">
    <property type="entry name" value="KETIMINE REDUCTASE MU-CRYSTALLIN"/>
    <property type="match status" value="1"/>
</dbReference>
<dbReference type="Pfam" id="PF02423">
    <property type="entry name" value="OCD_Mu_crystall"/>
    <property type="match status" value="1"/>
</dbReference>
<dbReference type="NCBIfam" id="NF005762">
    <property type="entry name" value="PRK07589.1"/>
    <property type="match status" value="1"/>
</dbReference>
<sequence>MKETAMTRFLDATAVAALVRSIGVQTALRQLAEHVRQDFLRWHRFEKSARLASHSPVGVIELMPVTDGEQYAFKYVNGHPRNAAHAMPTVMAFGALAEVSTGFPLLLADMTLATALRTAATSAVAARAMAPHGTTAMALIGNGAQAEFQVLAFHAMLGVHEIRAYDVDPAATAKLQRNLAGLTDTGELRILPMASIDEALAGAHIVSTVTADKTRATILRDEQIAPGVHINAVGGDCPGKTELDPALLRRARVAVEYEPQSRLEGEIQQMPADFPVIELWRILNGEVPGRTAVEDVTLFDSVGFALEDYSTLRWLHAAACARHAGRYVELVATPDDTRDLYGWLMRQDEAEGAPVTRRAAA</sequence>
<comment type="caution">
    <text evidence="1">The sequence shown here is derived from an EMBL/GenBank/DDBJ whole genome shotgun (WGS) entry which is preliminary data.</text>
</comment>
<dbReference type="InterPro" id="IPR023401">
    <property type="entry name" value="ODC_N"/>
</dbReference>
<organism evidence="1 2">
    <name type="scientific">Cupriavidus cauae</name>
    <dbReference type="NCBI Taxonomy" id="2608999"/>
    <lineage>
        <taxon>Bacteria</taxon>
        <taxon>Pseudomonadati</taxon>
        <taxon>Pseudomonadota</taxon>
        <taxon>Betaproteobacteria</taxon>
        <taxon>Burkholderiales</taxon>
        <taxon>Burkholderiaceae</taxon>
        <taxon>Cupriavidus</taxon>
    </lineage>
</organism>
<protein>
    <submittedName>
        <fullName evidence="1">Ornithine cyclodeaminase</fullName>
    </submittedName>
</protein>
<dbReference type="InterPro" id="IPR003462">
    <property type="entry name" value="ODC_Mu_crystall"/>
</dbReference>
<dbReference type="Gene3D" id="3.40.50.720">
    <property type="entry name" value="NAD(P)-binding Rossmann-like Domain"/>
    <property type="match status" value="1"/>
</dbReference>
<dbReference type="PANTHER" id="PTHR13812">
    <property type="entry name" value="KETIMINE REDUCTASE MU-CRYSTALLIN"/>
    <property type="match status" value="1"/>
</dbReference>
<dbReference type="RefSeq" id="WP_150081767.1">
    <property type="nucleotide sequence ID" value="NZ_VWRN01000003.1"/>
</dbReference>
<keyword evidence="2" id="KW-1185">Reference proteome</keyword>
<dbReference type="EMBL" id="VWRN01000003">
    <property type="protein sequence ID" value="KAA6133412.1"/>
    <property type="molecule type" value="Genomic_DNA"/>
</dbReference>
<evidence type="ECO:0000313" key="1">
    <source>
        <dbReference type="EMBL" id="KAA6133412.1"/>
    </source>
</evidence>
<dbReference type="PIRSF" id="PIRSF001439">
    <property type="entry name" value="CryM"/>
    <property type="match status" value="1"/>
</dbReference>
<dbReference type="Gene3D" id="3.30.1780.10">
    <property type="entry name" value="ornithine cyclodeaminase, domain 1"/>
    <property type="match status" value="1"/>
</dbReference>
<evidence type="ECO:0000313" key="2">
    <source>
        <dbReference type="Proteomes" id="UP000324324"/>
    </source>
</evidence>
<gene>
    <name evidence="1" type="ORF">F1599_00730</name>
</gene>
<dbReference type="AlphaFoldDB" id="A0A5M8BEB2"/>
<dbReference type="Proteomes" id="UP000324324">
    <property type="component" value="Unassembled WGS sequence"/>
</dbReference>
<reference evidence="1 2" key="1">
    <citation type="submission" date="2019-09" db="EMBL/GenBank/DDBJ databases">
        <title>Isolation of a novel species in the genus Cupriavidus from patients with sepsis using whole genome sequencing.</title>
        <authorList>
            <person name="Kweon O.J."/>
            <person name="Lee M.-K."/>
        </authorList>
    </citation>
    <scope>NUCLEOTIDE SEQUENCE [LARGE SCALE GENOMIC DNA]</scope>
    <source>
        <strain evidence="1 2">MKL-01</strain>
    </source>
</reference>
<name>A0A5M8BEB2_9BURK</name>